<evidence type="ECO:0000256" key="3">
    <source>
        <dbReference type="ARBA" id="ARBA00023055"/>
    </source>
</evidence>
<evidence type="ECO:0000256" key="2">
    <source>
        <dbReference type="ARBA" id="ARBA00022553"/>
    </source>
</evidence>
<name>A0A7M7T2I1_STRPU</name>
<feature type="region of interest" description="Disordered" evidence="7">
    <location>
        <begin position="443"/>
        <end position="469"/>
    </location>
</feature>
<dbReference type="Gene3D" id="3.30.70.3490">
    <property type="match status" value="1"/>
</dbReference>
<keyword evidence="2" id="KW-0597">Phosphoprotein</keyword>
<dbReference type="Proteomes" id="UP000007110">
    <property type="component" value="Unassembled WGS sequence"/>
</dbReference>
<sequence length="711" mass="79222">MNDSCCCELKIRQSIYFIYVGQPHEGLLNKFTNVVKGWQYRWFVLDPSRGALEYFLNEEGKKQKPRGAIHLSGAVVSPSDEDSQTFMVNAANGEVYRLRAQDAKERQLWVSRLRSIVQRQRDMLVDFRDPSLSASSESLHNRTASKWSLHRNSPRSSVSSHAGVSGGIQRQTRTSATLTATQESLRNAKEILIVAEEQQKNMVQGLESLPTSGPGINSLDHDCLLLKATSQATMECLEDCLTMLQRQELTQGQRSAQELELSQSMANISVDIRTHLPETRPPAEHQAIQSTSRTAMTSPQRGRPGGVAGPNTNTSHNIPTPLSHEDEVPDVEDDADKDLGAVEEHKSIILHLLSQLKLGMDLTKVVLPTFILERRSLLEMFADFMALPHMFARIPTLPTPEARMLAVVEYYLCSFHVGRKGSLAKKPYNPILGETFHCSWDVPSSSSPSQSQDSILNGDQSGGGAASVGRGSDRVTFVAEQVSHHPPVSAFYAECAAKRICMNSSVYTKSKFLGMSIGVNMIGECAVHVLDHGETYTLTFPNAYGRSILTIPWMELGGKVLIQCAKSNFSASVVFHTKPFYGGKVHRLTAEVKNPANQTVCKVQGEWNGRLEYTYSSGEQKVIDTSKQSGCPKRVRPVSMQGEYESRRLWQNVTSSLKVGDINTATEHKRYLEERQRQEKKLRMETSSAWQTKLFSPAPNNGWVYNHILKH</sequence>
<evidence type="ECO:0000256" key="6">
    <source>
        <dbReference type="RuleBase" id="RU003845"/>
    </source>
</evidence>
<dbReference type="GO" id="GO:0006869">
    <property type="term" value="P:lipid transport"/>
    <property type="evidence" value="ECO:0007669"/>
    <property type="project" value="UniProtKB-KW"/>
</dbReference>
<dbReference type="FunCoup" id="A0A7M7T2I1">
    <property type="interactions" value="306"/>
</dbReference>
<dbReference type="KEGG" id="spu:594217"/>
<feature type="compositionally biased region" description="Low complexity" evidence="7">
    <location>
        <begin position="443"/>
        <end position="454"/>
    </location>
</feature>
<dbReference type="SUPFAM" id="SSF50729">
    <property type="entry name" value="PH domain-like"/>
    <property type="match status" value="1"/>
</dbReference>
<dbReference type="FunFam" id="1.10.287.2720:FF:000001">
    <property type="entry name" value="Oxysterol-binding OBPalpha"/>
    <property type="match status" value="1"/>
</dbReference>
<dbReference type="Gene3D" id="2.30.29.30">
    <property type="entry name" value="Pleckstrin-homology domain (PH domain)/Phosphotyrosine-binding domain (PTB)"/>
    <property type="match status" value="1"/>
</dbReference>
<dbReference type="Pfam" id="PF01237">
    <property type="entry name" value="Oxysterol_BP"/>
    <property type="match status" value="1"/>
</dbReference>
<protein>
    <recommendedName>
        <fullName evidence="6">Oxysterol-binding protein</fullName>
    </recommendedName>
</protein>
<proteinExistence type="inferred from homology"/>
<dbReference type="PANTHER" id="PTHR10972:SF141">
    <property type="entry name" value="OXYSTEROL-BINDING PROTEIN"/>
    <property type="match status" value="1"/>
</dbReference>
<evidence type="ECO:0000256" key="5">
    <source>
        <dbReference type="RuleBase" id="RU003844"/>
    </source>
</evidence>
<dbReference type="AlphaFoldDB" id="A0A7M7T2I1"/>
<dbReference type="FunFam" id="3.30.70.3490:FF:000001">
    <property type="entry name" value="Oxysterol-binding protein"/>
    <property type="match status" value="1"/>
</dbReference>
<dbReference type="InterPro" id="IPR001849">
    <property type="entry name" value="PH_domain"/>
</dbReference>
<dbReference type="InterPro" id="IPR000648">
    <property type="entry name" value="Oxysterol-bd"/>
</dbReference>
<dbReference type="Pfam" id="PF00169">
    <property type="entry name" value="PH"/>
    <property type="match status" value="1"/>
</dbReference>
<reference evidence="9" key="2">
    <citation type="submission" date="2021-01" db="UniProtKB">
        <authorList>
            <consortium name="EnsemblMetazoa"/>
        </authorList>
    </citation>
    <scope>IDENTIFICATION</scope>
</reference>
<dbReference type="InterPro" id="IPR018494">
    <property type="entry name" value="Oxysterol-bd_CS"/>
</dbReference>
<feature type="compositionally biased region" description="Polar residues" evidence="7">
    <location>
        <begin position="310"/>
        <end position="320"/>
    </location>
</feature>
<accession>A0A7M7T2I1</accession>
<feature type="region of interest" description="Disordered" evidence="7">
    <location>
        <begin position="278"/>
        <end position="332"/>
    </location>
</feature>
<dbReference type="OrthoDB" id="14833at2759"/>
<feature type="compositionally biased region" description="Polar residues" evidence="7">
    <location>
        <begin position="133"/>
        <end position="146"/>
    </location>
</feature>
<comment type="similarity">
    <text evidence="5">Belongs to the OSBP family.</text>
</comment>
<dbReference type="FunFam" id="2.40.160.120:FF:000002">
    <property type="entry name" value="Oxysterol-binding protein"/>
    <property type="match status" value="1"/>
</dbReference>
<evidence type="ECO:0000313" key="10">
    <source>
        <dbReference type="Proteomes" id="UP000007110"/>
    </source>
</evidence>
<dbReference type="GO" id="GO:0016020">
    <property type="term" value="C:membrane"/>
    <property type="evidence" value="ECO:0000318"/>
    <property type="project" value="GO_Central"/>
</dbReference>
<evidence type="ECO:0000313" key="9">
    <source>
        <dbReference type="EnsemblMetazoa" id="XP_030849127"/>
    </source>
</evidence>
<organism evidence="9 10">
    <name type="scientific">Strongylocentrotus purpuratus</name>
    <name type="common">Purple sea urchin</name>
    <dbReference type="NCBI Taxonomy" id="7668"/>
    <lineage>
        <taxon>Eukaryota</taxon>
        <taxon>Metazoa</taxon>
        <taxon>Echinodermata</taxon>
        <taxon>Eleutherozoa</taxon>
        <taxon>Echinozoa</taxon>
        <taxon>Echinoidea</taxon>
        <taxon>Euechinoidea</taxon>
        <taxon>Echinacea</taxon>
        <taxon>Camarodonta</taxon>
        <taxon>Echinidea</taxon>
        <taxon>Strongylocentrotidae</taxon>
        <taxon>Strongylocentrotus</taxon>
    </lineage>
</organism>
<keyword evidence="4" id="KW-0446">Lipid-binding</keyword>
<feature type="domain" description="PH" evidence="8">
    <location>
        <begin position="21"/>
        <end position="118"/>
    </location>
</feature>
<evidence type="ECO:0000256" key="1">
    <source>
        <dbReference type="ARBA" id="ARBA00022448"/>
    </source>
</evidence>
<feature type="compositionally biased region" description="Low complexity" evidence="7">
    <location>
        <begin position="154"/>
        <end position="163"/>
    </location>
</feature>
<dbReference type="InterPro" id="IPR037239">
    <property type="entry name" value="OSBP_sf"/>
</dbReference>
<dbReference type="GeneID" id="594217"/>
<dbReference type="SUPFAM" id="SSF144000">
    <property type="entry name" value="Oxysterol-binding protein-like"/>
    <property type="match status" value="1"/>
</dbReference>
<dbReference type="PROSITE" id="PS01013">
    <property type="entry name" value="OSBP"/>
    <property type="match status" value="1"/>
</dbReference>
<dbReference type="SMART" id="SM00233">
    <property type="entry name" value="PH"/>
    <property type="match status" value="1"/>
</dbReference>
<evidence type="ECO:0000256" key="4">
    <source>
        <dbReference type="ARBA" id="ARBA00023121"/>
    </source>
</evidence>
<dbReference type="InterPro" id="IPR011993">
    <property type="entry name" value="PH-like_dom_sf"/>
</dbReference>
<dbReference type="EnsemblMetazoa" id="XM_030993267">
    <property type="protein sequence ID" value="XP_030849127"/>
    <property type="gene ID" value="LOC594217"/>
</dbReference>
<reference evidence="10" key="1">
    <citation type="submission" date="2015-02" db="EMBL/GenBank/DDBJ databases">
        <title>Genome sequencing for Strongylocentrotus purpuratus.</title>
        <authorList>
            <person name="Murali S."/>
            <person name="Liu Y."/>
            <person name="Vee V."/>
            <person name="English A."/>
            <person name="Wang M."/>
            <person name="Skinner E."/>
            <person name="Han Y."/>
            <person name="Muzny D.M."/>
            <person name="Worley K.C."/>
            <person name="Gibbs R.A."/>
        </authorList>
    </citation>
    <scope>NUCLEOTIDE SEQUENCE</scope>
</reference>
<dbReference type="PANTHER" id="PTHR10972">
    <property type="entry name" value="OXYSTEROL-BINDING PROTEIN-RELATED"/>
    <property type="match status" value="1"/>
</dbReference>
<keyword evidence="10" id="KW-1185">Reference proteome</keyword>
<dbReference type="OMA" id="ASCHAPR"/>
<dbReference type="GO" id="GO:0005829">
    <property type="term" value="C:cytosol"/>
    <property type="evidence" value="ECO:0000318"/>
    <property type="project" value="GO_Central"/>
</dbReference>
<dbReference type="CDD" id="cd13291">
    <property type="entry name" value="PH_ORP10_ORP11"/>
    <property type="match status" value="1"/>
</dbReference>
<evidence type="ECO:0000256" key="7">
    <source>
        <dbReference type="SAM" id="MobiDB-lite"/>
    </source>
</evidence>
<keyword evidence="3 6" id="KW-0445">Lipid transport</keyword>
<feature type="region of interest" description="Disordered" evidence="7">
    <location>
        <begin position="133"/>
        <end position="176"/>
    </location>
</feature>
<dbReference type="RefSeq" id="XP_030849127.1">
    <property type="nucleotide sequence ID" value="XM_030993267.1"/>
</dbReference>
<dbReference type="Gene3D" id="2.40.160.120">
    <property type="match status" value="1"/>
</dbReference>
<feature type="compositionally biased region" description="Polar residues" evidence="7">
    <location>
        <begin position="287"/>
        <end position="300"/>
    </location>
</feature>
<dbReference type="InParanoid" id="A0A7M7T2I1"/>
<evidence type="ECO:0000259" key="8">
    <source>
        <dbReference type="PROSITE" id="PS50003"/>
    </source>
</evidence>
<keyword evidence="1 6" id="KW-0813">Transport</keyword>
<dbReference type="GO" id="GO:0032934">
    <property type="term" value="F:sterol binding"/>
    <property type="evidence" value="ECO:0000318"/>
    <property type="project" value="GO_Central"/>
</dbReference>
<dbReference type="PROSITE" id="PS50003">
    <property type="entry name" value="PH_DOMAIN"/>
    <property type="match status" value="1"/>
</dbReference>
<dbReference type="Gene3D" id="1.10.287.2720">
    <property type="match status" value="1"/>
</dbReference>